<evidence type="ECO:0000313" key="8">
    <source>
        <dbReference type="EMBL" id="KAF4716554.1"/>
    </source>
</evidence>
<dbReference type="GO" id="GO:0005576">
    <property type="term" value="C:extracellular region"/>
    <property type="evidence" value="ECO:0007669"/>
    <property type="project" value="TreeGrafter"/>
</dbReference>
<name>A0A7J6R7A5_PEROL</name>
<keyword evidence="7" id="KW-1133">Transmembrane helix</keyword>
<dbReference type="GO" id="GO:0004620">
    <property type="term" value="F:phospholipase activity"/>
    <property type="evidence" value="ECO:0007669"/>
    <property type="project" value="InterPro"/>
</dbReference>
<keyword evidence="3" id="KW-0378">Hydrolase</keyword>
<evidence type="ECO:0000256" key="3">
    <source>
        <dbReference type="ARBA" id="ARBA00022801"/>
    </source>
</evidence>
<accession>A0A7J6R7A5</accession>
<organism evidence="8 9">
    <name type="scientific">Perkinsus olseni</name>
    <name type="common">Perkinsus atlanticus</name>
    <dbReference type="NCBI Taxonomy" id="32597"/>
    <lineage>
        <taxon>Eukaryota</taxon>
        <taxon>Sar</taxon>
        <taxon>Alveolata</taxon>
        <taxon>Perkinsozoa</taxon>
        <taxon>Perkinsea</taxon>
        <taxon>Perkinsida</taxon>
        <taxon>Perkinsidae</taxon>
        <taxon>Perkinsus</taxon>
    </lineage>
</organism>
<evidence type="ECO:0000256" key="7">
    <source>
        <dbReference type="SAM" id="Phobius"/>
    </source>
</evidence>
<dbReference type="SUPFAM" id="SSF56300">
    <property type="entry name" value="Metallo-dependent phosphatases"/>
    <property type="match status" value="1"/>
</dbReference>
<keyword evidence="6" id="KW-0325">Glycoprotein</keyword>
<comment type="similarity">
    <text evidence="1">Belongs to the phospholipase B-like family.</text>
</comment>
<dbReference type="Gene3D" id="3.60.21.10">
    <property type="match status" value="1"/>
</dbReference>
<comment type="caution">
    <text evidence="8">The sequence shown here is derived from an EMBL/GenBank/DDBJ whole genome shotgun (WGS) entry which is preliminary data.</text>
</comment>
<feature type="transmembrane region" description="Helical" evidence="7">
    <location>
        <begin position="78"/>
        <end position="97"/>
    </location>
</feature>
<dbReference type="GO" id="GO:0009395">
    <property type="term" value="P:phospholipid catabolic process"/>
    <property type="evidence" value="ECO:0007669"/>
    <property type="project" value="TreeGrafter"/>
</dbReference>
<evidence type="ECO:0000256" key="5">
    <source>
        <dbReference type="ARBA" id="ARBA00023098"/>
    </source>
</evidence>
<keyword evidence="2" id="KW-0732">Signal</keyword>
<dbReference type="Proteomes" id="UP000553632">
    <property type="component" value="Unassembled WGS sequence"/>
</dbReference>
<dbReference type="Gene3D" id="3.60.60.30">
    <property type="match status" value="1"/>
</dbReference>
<feature type="transmembrane region" description="Helical" evidence="7">
    <location>
        <begin position="169"/>
        <end position="188"/>
    </location>
</feature>
<keyword evidence="7" id="KW-0472">Membrane</keyword>
<feature type="transmembrane region" description="Helical" evidence="7">
    <location>
        <begin position="109"/>
        <end position="132"/>
    </location>
</feature>
<keyword evidence="5" id="KW-0443">Lipid metabolism</keyword>
<keyword evidence="9" id="KW-1185">Reference proteome</keyword>
<gene>
    <name evidence="8" type="primary">PLBD1_5</name>
    <name evidence="8" type="ORF">FOZ63_026465</name>
</gene>
<reference evidence="8 9" key="1">
    <citation type="submission" date="2020-04" db="EMBL/GenBank/DDBJ databases">
        <title>Perkinsus olseni comparative genomics.</title>
        <authorList>
            <person name="Bogema D.R."/>
        </authorList>
    </citation>
    <scope>NUCLEOTIDE SEQUENCE [LARGE SCALE GENOMIC DNA]</scope>
    <source>
        <strain evidence="8 9">ATCC PRA-207</strain>
    </source>
</reference>
<sequence>MLSSLPYLSTLFYRDALIVSQAFVSAVLVVCALLTALWVSRIKDDVAYTRILQDAEEGSLTIEDTPEADGRASTFENYLSRGACGVMSLLPLVVWYWSIAISIGSSPKQLLFCLGGMLFVYLLAALLARLLRRSEASLRALKRLLQWQAAIATCYIIQLPTMWTYHGQVYLSMLIGALPIVMVTLKFNSDSFLRILRSFLTALLIAGVMSYGLQRSCISIFATIDHGVGVVLAGTPVAWPSNYQWSTRLTRALTFSHRPCEHGSVDGPCQIYLTAAKNLSSEIIINAHFSADESRKVVFVYRESGGQQSERGVVPQRFSVPGDYSRDVHAAYVNGLTPGAVVEFWILADDKIVSDDTCRGCITVLYSVGQVTIAVGGDAGANDLGQRVSEQVAKYDPYAAVFAGDVSYDNSLIGCACIWDKFLSNWDKIRVKPKDTSSSASLNDSQGYMIPLIFTTGNHDLGVNAQPSTQRYDSHDCDMSVMRKLRPLYFGYFAFEVHDGEVPEICRRSNNHLHVLGHTTFLWALDSDYGEPAESTADWIPVAYYRAGGLEPRPSRHMAVYHMPMYPGLSSPGIWVQSTRLREVWERDLFAKINITVAFEHHVHAFKRTFPLRDGKVASNGSSSGFSTVFVGDGKWGVSPNDSPSEDALARDDHRFAKLGTFNHVWIAKIDLNVEGSVSLVAVDEHGVEFITPIAIMLSLLFFAHCLLIQLSTSHDQVKPFETHSISVYVPGAMRNGNRAQLGVHYKRGVQDDSAAAKGYFEDSLLSRGWGVLEIYTNDTHSPDDQAFAAGFLEGYITGHHIINNFRNLRDYFVGKVDEPFPDVVLEFMRKQYEWFVRQVANDNDEDVHKDYWQTARFVLKQYQGEVAGIQRYFDENNITSATYNADPWQMATVLNAIGDLLDIVYVLVEANDTNSRPSSSSPDPLGLFRHSMCTALVKVAPDFTDLRFGHSAWFTYAATNRIYKHYHLHFQQNNAEVMSFSSYAGSQMSLDDFYLMSSGLAMIQTTLWVLDKDTHLKIDPEALLAWQRVRVANHLATDGASWFELYEPYNSGTYNNQYMVIDLNKFTPGKPLNKGLLWVIESIPGVTVGEDLTGALRWGYWASYNSPYFPEVRRLAGYDGAYNKSHNPAFTYDLAARGEIFRRDSHLASLTTEVMDLAELIRSNRYEIDPFSRHDPTLALCARGDLPDDKPLATGCYDTKATNYTWGYQHMRSVVQAGPTMYGPDLEPFEWEEYEKKAGHIPTSHRGLPDKYDFGWYVMEPKYPWTFKGEIKQPAEITYHGKWREVRPSKYQWPQWRWEWDPPHRVNNGAAAADSDAVEYAVMV</sequence>
<evidence type="ECO:0000256" key="1">
    <source>
        <dbReference type="ARBA" id="ARBA00007835"/>
    </source>
</evidence>
<feature type="transmembrane region" description="Helical" evidence="7">
    <location>
        <begin position="195"/>
        <end position="213"/>
    </location>
</feature>
<evidence type="ECO:0000313" key="9">
    <source>
        <dbReference type="Proteomes" id="UP000553632"/>
    </source>
</evidence>
<evidence type="ECO:0000256" key="6">
    <source>
        <dbReference type="ARBA" id="ARBA00023180"/>
    </source>
</evidence>
<dbReference type="EMBL" id="JABANO010027618">
    <property type="protein sequence ID" value="KAF4716554.1"/>
    <property type="molecule type" value="Genomic_DNA"/>
</dbReference>
<dbReference type="PANTHER" id="PTHR12370">
    <property type="entry name" value="PHOSPHOLIPASE B-RELATED"/>
    <property type="match status" value="1"/>
</dbReference>
<feature type="transmembrane region" description="Helical" evidence="7">
    <location>
        <begin position="20"/>
        <end position="40"/>
    </location>
</feature>
<feature type="transmembrane region" description="Helical" evidence="7">
    <location>
        <begin position="144"/>
        <end position="163"/>
    </location>
</feature>
<evidence type="ECO:0000256" key="2">
    <source>
        <dbReference type="ARBA" id="ARBA00022729"/>
    </source>
</evidence>
<dbReference type="Pfam" id="PF04916">
    <property type="entry name" value="Phospholip_B"/>
    <property type="match status" value="1"/>
</dbReference>
<protein>
    <submittedName>
        <fullName evidence="8">Phospholipase B domain containing</fullName>
    </submittedName>
</protein>
<dbReference type="PANTHER" id="PTHR12370:SF1">
    <property type="entry name" value="PHOSPHOLIPASE B-LIKE 1"/>
    <property type="match status" value="1"/>
</dbReference>
<proteinExistence type="inferred from homology"/>
<dbReference type="InterPro" id="IPR007000">
    <property type="entry name" value="PLipase_B-like"/>
</dbReference>
<keyword evidence="4" id="KW-0442">Lipid degradation</keyword>
<keyword evidence="7" id="KW-0812">Transmembrane</keyword>
<dbReference type="InterPro" id="IPR029052">
    <property type="entry name" value="Metallo-depent_PP-like"/>
</dbReference>
<evidence type="ECO:0000256" key="4">
    <source>
        <dbReference type="ARBA" id="ARBA00022963"/>
    </source>
</evidence>